<feature type="domain" description="GFO/IDH/MocA-like oxidoreductase" evidence="3">
    <location>
        <begin position="151"/>
        <end position="277"/>
    </location>
</feature>
<dbReference type="Pfam" id="PF01408">
    <property type="entry name" value="GFO_IDH_MocA"/>
    <property type="match status" value="1"/>
</dbReference>
<dbReference type="FunCoup" id="A0A2S8SUK5">
    <property type="interactions" value="210"/>
</dbReference>
<comment type="caution">
    <text evidence="4">The sequence shown here is derived from an EMBL/GenBank/DDBJ whole genome shotgun (WGS) entry which is preliminary data.</text>
</comment>
<dbReference type="InterPro" id="IPR000683">
    <property type="entry name" value="Gfo/Idh/MocA-like_OxRdtase_N"/>
</dbReference>
<evidence type="ECO:0000256" key="1">
    <source>
        <dbReference type="ARBA" id="ARBA00023002"/>
    </source>
</evidence>
<evidence type="ECO:0000259" key="2">
    <source>
        <dbReference type="Pfam" id="PF01408"/>
    </source>
</evidence>
<dbReference type="InterPro" id="IPR036291">
    <property type="entry name" value="NAD(P)-bd_dom_sf"/>
</dbReference>
<proteinExistence type="predicted"/>
<sequence>MFQGRFVLAKFERRVLNRRLMQITAFLGVAHIHTPGFIKTINNRADVGCKYVYDHDDARAQKRAAELNSSVASVDMILGDTEVTSVVICSETRHHLDLVVRAARAGKNIFVEKPLAITGEEAEQIAAEVEKAGVTFQTGFFMRSAPSNIFIKQEIEAGNLGTITRMRYTNCHQGALAGWFDAEWAWIADKNEAGGGGFADLGAHALDIVLWALTPTCGKAVKFAATLGNATNRYPNIDEWGAGLVTFESGAVAVVEAGWVDPNYSAPVEVHGTQGQILVHDGKVFYFSENVEGADGKEWTDLPAKLPHAFEMFWDELEGKGASLVSVQGASDESRVMHQLYLSAEK</sequence>
<reference evidence="4 5" key="1">
    <citation type="journal article" date="2018" name="Syst. Appl. Microbiol.">
        <title>Abditibacterium utsteinense sp. nov., the first cultivated member of candidate phylum FBP, isolated from ice-free Antarctic soil samples.</title>
        <authorList>
            <person name="Tahon G."/>
            <person name="Tytgat B."/>
            <person name="Lebbe L."/>
            <person name="Carlier A."/>
            <person name="Willems A."/>
        </authorList>
    </citation>
    <scope>NUCLEOTIDE SEQUENCE [LARGE SCALE GENOMIC DNA]</scope>
    <source>
        <strain evidence="4 5">LMG 29911</strain>
    </source>
</reference>
<keyword evidence="5" id="KW-1185">Reference proteome</keyword>
<dbReference type="PANTHER" id="PTHR43818:SF11">
    <property type="entry name" value="BCDNA.GH03377"/>
    <property type="match status" value="1"/>
</dbReference>
<dbReference type="AlphaFoldDB" id="A0A2S8SUK5"/>
<dbReference type="Gene3D" id="3.30.360.10">
    <property type="entry name" value="Dihydrodipicolinate Reductase, domain 2"/>
    <property type="match status" value="1"/>
</dbReference>
<dbReference type="PANTHER" id="PTHR43818">
    <property type="entry name" value="BCDNA.GH03377"/>
    <property type="match status" value="1"/>
</dbReference>
<dbReference type="Pfam" id="PF22725">
    <property type="entry name" value="GFO_IDH_MocA_C3"/>
    <property type="match status" value="1"/>
</dbReference>
<gene>
    <name evidence="4" type="ORF">B1R32_105148</name>
</gene>
<evidence type="ECO:0000313" key="4">
    <source>
        <dbReference type="EMBL" id="PQV64466.1"/>
    </source>
</evidence>
<keyword evidence="1" id="KW-0560">Oxidoreductase</keyword>
<dbReference type="Proteomes" id="UP000237684">
    <property type="component" value="Unassembled WGS sequence"/>
</dbReference>
<dbReference type="InterPro" id="IPR055170">
    <property type="entry name" value="GFO_IDH_MocA-like_dom"/>
</dbReference>
<feature type="domain" description="Gfo/Idh/MocA-like oxidoreductase N-terminal" evidence="2">
    <location>
        <begin position="26"/>
        <end position="140"/>
    </location>
</feature>
<dbReference type="InParanoid" id="A0A2S8SUK5"/>
<organism evidence="4 5">
    <name type="scientific">Abditibacterium utsteinense</name>
    <dbReference type="NCBI Taxonomy" id="1960156"/>
    <lineage>
        <taxon>Bacteria</taxon>
        <taxon>Pseudomonadati</taxon>
        <taxon>Abditibacteriota</taxon>
        <taxon>Abditibacteriia</taxon>
        <taxon>Abditibacteriales</taxon>
        <taxon>Abditibacteriaceae</taxon>
        <taxon>Abditibacterium</taxon>
    </lineage>
</organism>
<dbReference type="EMBL" id="NIGF01000005">
    <property type="protein sequence ID" value="PQV64466.1"/>
    <property type="molecule type" value="Genomic_DNA"/>
</dbReference>
<dbReference type="SUPFAM" id="SSF51735">
    <property type="entry name" value="NAD(P)-binding Rossmann-fold domains"/>
    <property type="match status" value="1"/>
</dbReference>
<evidence type="ECO:0000259" key="3">
    <source>
        <dbReference type="Pfam" id="PF22725"/>
    </source>
</evidence>
<dbReference type="SUPFAM" id="SSF55347">
    <property type="entry name" value="Glyceraldehyde-3-phosphate dehydrogenase-like, C-terminal domain"/>
    <property type="match status" value="1"/>
</dbReference>
<dbReference type="Gene3D" id="3.40.50.720">
    <property type="entry name" value="NAD(P)-binding Rossmann-like Domain"/>
    <property type="match status" value="1"/>
</dbReference>
<accession>A0A2S8SUK5</accession>
<dbReference type="InterPro" id="IPR050463">
    <property type="entry name" value="Gfo/Idh/MocA_oxidrdct_glycsds"/>
</dbReference>
<dbReference type="GO" id="GO:0016491">
    <property type="term" value="F:oxidoreductase activity"/>
    <property type="evidence" value="ECO:0007669"/>
    <property type="project" value="UniProtKB-KW"/>
</dbReference>
<dbReference type="GO" id="GO:0000166">
    <property type="term" value="F:nucleotide binding"/>
    <property type="evidence" value="ECO:0007669"/>
    <property type="project" value="InterPro"/>
</dbReference>
<protein>
    <submittedName>
        <fullName evidence="4">Putative dehydrogenase</fullName>
    </submittedName>
</protein>
<name>A0A2S8SUK5_9BACT</name>
<evidence type="ECO:0000313" key="5">
    <source>
        <dbReference type="Proteomes" id="UP000237684"/>
    </source>
</evidence>